<evidence type="ECO:0000256" key="3">
    <source>
        <dbReference type="ARBA" id="ARBA00022553"/>
    </source>
</evidence>
<evidence type="ECO:0000313" key="13">
    <source>
        <dbReference type="EMBL" id="WTU73554.1"/>
    </source>
</evidence>
<dbReference type="Gene3D" id="1.20.5.1930">
    <property type="match status" value="1"/>
</dbReference>
<keyword evidence="10" id="KW-0472">Membrane</keyword>
<dbReference type="InterPro" id="IPR036890">
    <property type="entry name" value="HATPase_C_sf"/>
</dbReference>
<dbReference type="AlphaFoldDB" id="A0AAU2JLB4"/>
<feature type="region of interest" description="Disordered" evidence="9">
    <location>
        <begin position="320"/>
        <end position="340"/>
    </location>
</feature>
<dbReference type="Gene3D" id="3.30.565.10">
    <property type="entry name" value="Histidine kinase-like ATPase, C-terminal domain"/>
    <property type="match status" value="1"/>
</dbReference>
<dbReference type="CDD" id="cd16917">
    <property type="entry name" value="HATPase_UhpB-NarQ-NarX-like"/>
    <property type="match status" value="1"/>
</dbReference>
<name>A0AAU2JLB4_9ACTN</name>
<evidence type="ECO:0000256" key="1">
    <source>
        <dbReference type="ARBA" id="ARBA00000085"/>
    </source>
</evidence>
<protein>
    <recommendedName>
        <fullName evidence="2">histidine kinase</fullName>
        <ecNumber evidence="2">2.7.13.3</ecNumber>
    </recommendedName>
</protein>
<dbReference type="GO" id="GO:0046983">
    <property type="term" value="F:protein dimerization activity"/>
    <property type="evidence" value="ECO:0007669"/>
    <property type="project" value="InterPro"/>
</dbReference>
<dbReference type="PANTHER" id="PTHR24421">
    <property type="entry name" value="NITRATE/NITRITE SENSOR PROTEIN NARX-RELATED"/>
    <property type="match status" value="1"/>
</dbReference>
<keyword evidence="4" id="KW-0808">Transferase</keyword>
<dbReference type="GO" id="GO:0000155">
    <property type="term" value="F:phosphorelay sensor kinase activity"/>
    <property type="evidence" value="ECO:0007669"/>
    <property type="project" value="InterPro"/>
</dbReference>
<accession>A0AAU2JLB4</accession>
<feature type="transmembrane region" description="Helical" evidence="10">
    <location>
        <begin position="119"/>
        <end position="139"/>
    </location>
</feature>
<sequence>MIASPPWARWACLFLPVLLGVVDALLVHGRDIGTGMFAGLAAAAALPARTRFPVAAFLATLPGVYLGYVWFAPLIALYSVAAARSRARVLVVSGALFAVSHFLPYPVGDLGERSPRETALALIDACGAMVVPLALGLLARTRRELVENLAELRSSRAGERRLLADQVLAAERARLAREMHDVVAHQVGLISMQAGALQLTTEDPLVHERARTIRELSARTLDELRHMVGVLRGADAAPGSTPRARLRDVSRMVGQSGLDVAYRNDVPEDARVPVGVERVAYRTVQEALTNAGRYAPAARVQVLLALEGDGDALRVEVRNGPSAQSGAAQRGTGGGHGLVGLKERAHDVGGTLEAHPTSDCGFLVRARLPLD</sequence>
<keyword evidence="3" id="KW-0597">Phosphoprotein</keyword>
<keyword evidence="10" id="KW-0812">Transmembrane</keyword>
<feature type="domain" description="Histidine kinase/HSP90-like ATPase" evidence="11">
    <location>
        <begin position="277"/>
        <end position="370"/>
    </location>
</feature>
<evidence type="ECO:0000256" key="8">
    <source>
        <dbReference type="ARBA" id="ARBA00023012"/>
    </source>
</evidence>
<gene>
    <name evidence="13" type="ORF">OG327_09500</name>
</gene>
<dbReference type="Pfam" id="PF02518">
    <property type="entry name" value="HATPase_c"/>
    <property type="match status" value="1"/>
</dbReference>
<dbReference type="EMBL" id="CP108264">
    <property type="protein sequence ID" value="WTU73554.1"/>
    <property type="molecule type" value="Genomic_DNA"/>
</dbReference>
<dbReference type="GO" id="GO:0005524">
    <property type="term" value="F:ATP binding"/>
    <property type="evidence" value="ECO:0007669"/>
    <property type="project" value="UniProtKB-KW"/>
</dbReference>
<feature type="domain" description="Signal transduction histidine kinase subgroup 3 dimerisation and phosphoacceptor" evidence="12">
    <location>
        <begin position="171"/>
        <end position="234"/>
    </location>
</feature>
<dbReference type="InterPro" id="IPR050482">
    <property type="entry name" value="Sensor_HK_TwoCompSys"/>
</dbReference>
<keyword evidence="8" id="KW-0902">Two-component regulatory system</keyword>
<comment type="catalytic activity">
    <reaction evidence="1">
        <text>ATP + protein L-histidine = ADP + protein N-phospho-L-histidine.</text>
        <dbReference type="EC" id="2.7.13.3"/>
    </reaction>
</comment>
<organism evidence="13">
    <name type="scientific">Streptomyces sp. NBC_00049</name>
    <dbReference type="NCBI Taxonomy" id="2903617"/>
    <lineage>
        <taxon>Bacteria</taxon>
        <taxon>Bacillati</taxon>
        <taxon>Actinomycetota</taxon>
        <taxon>Actinomycetes</taxon>
        <taxon>Kitasatosporales</taxon>
        <taxon>Streptomycetaceae</taxon>
        <taxon>Streptomyces</taxon>
    </lineage>
</organism>
<evidence type="ECO:0000256" key="2">
    <source>
        <dbReference type="ARBA" id="ARBA00012438"/>
    </source>
</evidence>
<dbReference type="SUPFAM" id="SSF55874">
    <property type="entry name" value="ATPase domain of HSP90 chaperone/DNA topoisomerase II/histidine kinase"/>
    <property type="match status" value="1"/>
</dbReference>
<feature type="transmembrane region" description="Helical" evidence="10">
    <location>
        <begin position="89"/>
        <end position="107"/>
    </location>
</feature>
<evidence type="ECO:0000256" key="7">
    <source>
        <dbReference type="ARBA" id="ARBA00022840"/>
    </source>
</evidence>
<dbReference type="GO" id="GO:0016020">
    <property type="term" value="C:membrane"/>
    <property type="evidence" value="ECO:0007669"/>
    <property type="project" value="InterPro"/>
</dbReference>
<evidence type="ECO:0000259" key="11">
    <source>
        <dbReference type="Pfam" id="PF02518"/>
    </source>
</evidence>
<evidence type="ECO:0000256" key="9">
    <source>
        <dbReference type="SAM" id="MobiDB-lite"/>
    </source>
</evidence>
<evidence type="ECO:0000256" key="6">
    <source>
        <dbReference type="ARBA" id="ARBA00022777"/>
    </source>
</evidence>
<keyword evidence="7" id="KW-0067">ATP-binding</keyword>
<evidence type="ECO:0000256" key="4">
    <source>
        <dbReference type="ARBA" id="ARBA00022679"/>
    </source>
</evidence>
<dbReference type="Pfam" id="PF07730">
    <property type="entry name" value="HisKA_3"/>
    <property type="match status" value="1"/>
</dbReference>
<evidence type="ECO:0000256" key="10">
    <source>
        <dbReference type="SAM" id="Phobius"/>
    </source>
</evidence>
<proteinExistence type="predicted"/>
<feature type="transmembrane region" description="Helical" evidence="10">
    <location>
        <begin position="53"/>
        <end position="77"/>
    </location>
</feature>
<dbReference type="InterPro" id="IPR003594">
    <property type="entry name" value="HATPase_dom"/>
</dbReference>
<keyword evidence="10" id="KW-1133">Transmembrane helix</keyword>
<dbReference type="InterPro" id="IPR011712">
    <property type="entry name" value="Sig_transdc_His_kin_sub3_dim/P"/>
</dbReference>
<dbReference type="EC" id="2.7.13.3" evidence="2"/>
<keyword evidence="6 13" id="KW-0418">Kinase</keyword>
<reference evidence="13" key="1">
    <citation type="submission" date="2022-10" db="EMBL/GenBank/DDBJ databases">
        <title>The complete genomes of actinobacterial strains from the NBC collection.</title>
        <authorList>
            <person name="Joergensen T.S."/>
            <person name="Alvarez Arevalo M."/>
            <person name="Sterndorff E.B."/>
            <person name="Faurdal D."/>
            <person name="Vuksanovic O."/>
            <person name="Mourched A.-S."/>
            <person name="Charusanti P."/>
            <person name="Shaw S."/>
            <person name="Blin K."/>
            <person name="Weber T."/>
        </authorList>
    </citation>
    <scope>NUCLEOTIDE SEQUENCE</scope>
    <source>
        <strain evidence="13">NBC_00049</strain>
    </source>
</reference>
<dbReference type="PANTHER" id="PTHR24421:SF10">
    <property type="entry name" value="NITRATE_NITRITE SENSOR PROTEIN NARQ"/>
    <property type="match status" value="1"/>
</dbReference>
<evidence type="ECO:0000256" key="5">
    <source>
        <dbReference type="ARBA" id="ARBA00022741"/>
    </source>
</evidence>
<keyword evidence="5" id="KW-0547">Nucleotide-binding</keyword>
<evidence type="ECO:0000259" key="12">
    <source>
        <dbReference type="Pfam" id="PF07730"/>
    </source>
</evidence>